<proteinExistence type="predicted"/>
<feature type="compositionally biased region" description="Low complexity" evidence="1">
    <location>
        <begin position="317"/>
        <end position="327"/>
    </location>
</feature>
<protein>
    <submittedName>
        <fullName evidence="2">Uncharacterized protein</fullName>
    </submittedName>
</protein>
<keyword evidence="3" id="KW-1185">Reference proteome</keyword>
<dbReference type="OrthoDB" id="4493237at2759"/>
<feature type="region of interest" description="Disordered" evidence="1">
    <location>
        <begin position="14"/>
        <end position="84"/>
    </location>
</feature>
<gene>
    <name evidence="2" type="ORF">BDV28DRAFT_90053</name>
</gene>
<dbReference type="EMBL" id="ML739077">
    <property type="protein sequence ID" value="KAE8354230.1"/>
    <property type="molecule type" value="Genomic_DNA"/>
</dbReference>
<dbReference type="Proteomes" id="UP000327118">
    <property type="component" value="Unassembled WGS sequence"/>
</dbReference>
<organism evidence="2 3">
    <name type="scientific">Aspergillus coremiiformis</name>
    <dbReference type="NCBI Taxonomy" id="138285"/>
    <lineage>
        <taxon>Eukaryota</taxon>
        <taxon>Fungi</taxon>
        <taxon>Dikarya</taxon>
        <taxon>Ascomycota</taxon>
        <taxon>Pezizomycotina</taxon>
        <taxon>Eurotiomycetes</taxon>
        <taxon>Eurotiomycetidae</taxon>
        <taxon>Eurotiales</taxon>
        <taxon>Aspergillaceae</taxon>
        <taxon>Aspergillus</taxon>
        <taxon>Aspergillus subgen. Circumdati</taxon>
    </lineage>
</organism>
<dbReference type="AlphaFoldDB" id="A0A5N6ZDQ8"/>
<evidence type="ECO:0000256" key="1">
    <source>
        <dbReference type="SAM" id="MobiDB-lite"/>
    </source>
</evidence>
<feature type="compositionally biased region" description="Basic residues" evidence="1">
    <location>
        <begin position="444"/>
        <end position="455"/>
    </location>
</feature>
<feature type="region of interest" description="Disordered" evidence="1">
    <location>
        <begin position="428"/>
        <end position="471"/>
    </location>
</feature>
<feature type="compositionally biased region" description="Polar residues" evidence="1">
    <location>
        <begin position="333"/>
        <end position="360"/>
    </location>
</feature>
<feature type="compositionally biased region" description="Basic and acidic residues" evidence="1">
    <location>
        <begin position="202"/>
        <end position="211"/>
    </location>
</feature>
<feature type="region of interest" description="Disordered" evidence="1">
    <location>
        <begin position="282"/>
        <end position="416"/>
    </location>
</feature>
<accession>A0A5N6ZDQ8</accession>
<evidence type="ECO:0000313" key="2">
    <source>
        <dbReference type="EMBL" id="KAE8354230.1"/>
    </source>
</evidence>
<feature type="compositionally biased region" description="Polar residues" evidence="1">
    <location>
        <begin position="70"/>
        <end position="80"/>
    </location>
</feature>
<feature type="compositionally biased region" description="Low complexity" evidence="1">
    <location>
        <begin position="361"/>
        <end position="371"/>
    </location>
</feature>
<feature type="compositionally biased region" description="Basic and acidic residues" evidence="1">
    <location>
        <begin position="304"/>
        <end position="313"/>
    </location>
</feature>
<feature type="region of interest" description="Disordered" evidence="1">
    <location>
        <begin position="190"/>
        <end position="269"/>
    </location>
</feature>
<sequence length="488" mass="53955">MYDTAGPLHLDYINQQHLPRRYESEEEDISEPEMGGHDHAFSPVESYQSSNTEINPTEIERPGLPRLLSAYSSSGKTSRPVSMDTIKRSSGTTFAADSYIFDNDDDVIIELPSPDGTSPLQSPIFLAPNVYVASESPMSTRPQSLASLSSASAYSEDESDLLVAEQVKIVEPTAKPNLILISPVSEHSPFPFKESVATPNTIKKDTSDNDSPRMYSHQSAATSQPLLNKWNQDSTQDEGRKWCPGNMRLTTRDLEPPPTGLGATNLSPLEVPELAHPMSLRTHSMTFPRPGTAVSERVASSELQSRRPTDPPRRPPSLRSMSSASLPFFPGRQPQTDLSTDARTRSMSYTHLSAKSVQGLPSQSSYPSSRPASPPPYYSSPSFTRERTNSSHSATSFNRAPPFRQQLKKASTSSSIYSSSLRSEVASIHSLDPGEVAEPDFQRKVKRKKSLRRVRQSTLEPSESSSKKSFMEFMFRSKRKSTIKSVYA</sequence>
<evidence type="ECO:0000313" key="3">
    <source>
        <dbReference type="Proteomes" id="UP000327118"/>
    </source>
</evidence>
<feature type="compositionally biased region" description="Polar residues" evidence="1">
    <location>
        <begin position="45"/>
        <end position="55"/>
    </location>
</feature>
<reference evidence="3" key="1">
    <citation type="submission" date="2019-04" db="EMBL/GenBank/DDBJ databases">
        <title>Friends and foes A comparative genomics studyof 23 Aspergillus species from section Flavi.</title>
        <authorList>
            <consortium name="DOE Joint Genome Institute"/>
            <person name="Kjaerbolling I."/>
            <person name="Vesth T."/>
            <person name="Frisvad J.C."/>
            <person name="Nybo J.L."/>
            <person name="Theobald S."/>
            <person name="Kildgaard S."/>
            <person name="Isbrandt T."/>
            <person name="Kuo A."/>
            <person name="Sato A."/>
            <person name="Lyhne E.K."/>
            <person name="Kogle M.E."/>
            <person name="Wiebenga A."/>
            <person name="Kun R.S."/>
            <person name="Lubbers R.J."/>
            <person name="Makela M.R."/>
            <person name="Barry K."/>
            <person name="Chovatia M."/>
            <person name="Clum A."/>
            <person name="Daum C."/>
            <person name="Haridas S."/>
            <person name="He G."/>
            <person name="LaButti K."/>
            <person name="Lipzen A."/>
            <person name="Mondo S."/>
            <person name="Riley R."/>
            <person name="Salamov A."/>
            <person name="Simmons B.A."/>
            <person name="Magnuson J.K."/>
            <person name="Henrissat B."/>
            <person name="Mortensen U.H."/>
            <person name="Larsen T.O."/>
            <person name="Devries R.P."/>
            <person name="Grigoriev I.V."/>
            <person name="Machida M."/>
            <person name="Baker S.E."/>
            <person name="Andersen M.R."/>
        </authorList>
    </citation>
    <scope>NUCLEOTIDE SEQUENCE [LARGE SCALE GENOMIC DNA]</scope>
    <source>
        <strain evidence="3">CBS 553.77</strain>
    </source>
</reference>
<feature type="compositionally biased region" description="Polar residues" evidence="1">
    <location>
        <begin position="216"/>
        <end position="234"/>
    </location>
</feature>
<name>A0A5N6ZDQ8_9EURO</name>